<reference evidence="2 3" key="1">
    <citation type="journal article" date="2024" name="BMC Genomics">
        <title>De novo assembly and annotation of Popillia japonica's genome with initial clues to its potential as an invasive pest.</title>
        <authorList>
            <person name="Cucini C."/>
            <person name="Boschi S."/>
            <person name="Funari R."/>
            <person name="Cardaioli E."/>
            <person name="Iannotti N."/>
            <person name="Marturano G."/>
            <person name="Paoli F."/>
            <person name="Bruttini M."/>
            <person name="Carapelli A."/>
            <person name="Frati F."/>
            <person name="Nardi F."/>
        </authorList>
    </citation>
    <scope>NUCLEOTIDE SEQUENCE [LARGE SCALE GENOMIC DNA]</scope>
    <source>
        <strain evidence="2">DMR45628</strain>
    </source>
</reference>
<keyword evidence="3" id="KW-1185">Reference proteome</keyword>
<dbReference type="Proteomes" id="UP001458880">
    <property type="component" value="Unassembled WGS sequence"/>
</dbReference>
<name>A0AAW1LTT7_POPJA</name>
<protein>
    <submittedName>
        <fullName evidence="2">Uncharacterized protein</fullName>
    </submittedName>
</protein>
<evidence type="ECO:0000313" key="2">
    <source>
        <dbReference type="EMBL" id="KAK9738595.1"/>
    </source>
</evidence>
<proteinExistence type="predicted"/>
<dbReference type="EMBL" id="JASPKY010000085">
    <property type="protein sequence ID" value="KAK9738595.1"/>
    <property type="molecule type" value="Genomic_DNA"/>
</dbReference>
<feature type="region of interest" description="Disordered" evidence="1">
    <location>
        <begin position="88"/>
        <end position="116"/>
    </location>
</feature>
<gene>
    <name evidence="2" type="ORF">QE152_g9734</name>
</gene>
<feature type="compositionally biased region" description="Basic residues" evidence="1">
    <location>
        <begin position="90"/>
        <end position="102"/>
    </location>
</feature>
<evidence type="ECO:0000313" key="3">
    <source>
        <dbReference type="Proteomes" id="UP001458880"/>
    </source>
</evidence>
<sequence>MSTDLQRRFFANGEQIMATEISEYLDPLFADGPSRFNKTKRRAQYLFLVADGPSRSKDVYTAPHNGGSCYYNTRRLLVCVCVCTDQVGREKKRKSNQKKNQQKHSADYNTPPHHRL</sequence>
<evidence type="ECO:0000256" key="1">
    <source>
        <dbReference type="SAM" id="MobiDB-lite"/>
    </source>
</evidence>
<comment type="caution">
    <text evidence="2">The sequence shown here is derived from an EMBL/GenBank/DDBJ whole genome shotgun (WGS) entry which is preliminary data.</text>
</comment>
<organism evidence="2 3">
    <name type="scientific">Popillia japonica</name>
    <name type="common">Japanese beetle</name>
    <dbReference type="NCBI Taxonomy" id="7064"/>
    <lineage>
        <taxon>Eukaryota</taxon>
        <taxon>Metazoa</taxon>
        <taxon>Ecdysozoa</taxon>
        <taxon>Arthropoda</taxon>
        <taxon>Hexapoda</taxon>
        <taxon>Insecta</taxon>
        <taxon>Pterygota</taxon>
        <taxon>Neoptera</taxon>
        <taxon>Endopterygota</taxon>
        <taxon>Coleoptera</taxon>
        <taxon>Polyphaga</taxon>
        <taxon>Scarabaeiformia</taxon>
        <taxon>Scarabaeidae</taxon>
        <taxon>Rutelinae</taxon>
        <taxon>Popillia</taxon>
    </lineage>
</organism>
<accession>A0AAW1LTT7</accession>
<dbReference type="AlphaFoldDB" id="A0AAW1LTT7"/>